<dbReference type="FunFam" id="3.30.460.10:FF:000019">
    <property type="entry name" value="tRNA nucleotidyltransferase cca2"/>
    <property type="match status" value="1"/>
</dbReference>
<dbReference type="GO" id="GO:0052929">
    <property type="term" value="F:ATP:3'-cytidine-cytidine-tRNA adenylyltransferase activity"/>
    <property type="evidence" value="ECO:0007669"/>
    <property type="project" value="EnsemblFungi"/>
</dbReference>
<evidence type="ECO:0000313" key="17">
    <source>
        <dbReference type="Proteomes" id="UP000095023"/>
    </source>
</evidence>
<evidence type="ECO:0000256" key="3">
    <source>
        <dbReference type="ARBA" id="ARBA00022741"/>
    </source>
</evidence>
<dbReference type="Gene3D" id="3.30.460.10">
    <property type="entry name" value="Beta Polymerase, domain 2"/>
    <property type="match status" value="1"/>
</dbReference>
<dbReference type="SUPFAM" id="SSF81891">
    <property type="entry name" value="Poly A polymerase C-terminal region-like"/>
    <property type="match status" value="1"/>
</dbReference>
<protein>
    <recommendedName>
        <fullName evidence="8">CCA tRNA nucleotidyltransferase, mitochondrial</fullName>
        <ecNumber evidence="7">2.7.7.72</ecNumber>
    </recommendedName>
    <alternativeName>
        <fullName evidence="10">CCA-adding enzyme</fullName>
    </alternativeName>
    <alternativeName>
        <fullName evidence="9">tRNA CCA-pyrophosphorylase</fullName>
    </alternativeName>
    <alternativeName>
        <fullName evidence="11">tRNA adenylyltransferase</fullName>
    </alternativeName>
    <alternativeName>
        <fullName evidence="12">tRNA nucleotidyltransferase</fullName>
    </alternativeName>
</protein>
<evidence type="ECO:0000313" key="16">
    <source>
        <dbReference type="EMBL" id="ODV89194.1"/>
    </source>
</evidence>
<evidence type="ECO:0000259" key="15">
    <source>
        <dbReference type="Pfam" id="PF12627"/>
    </source>
</evidence>
<dbReference type="InterPro" id="IPR032828">
    <property type="entry name" value="PolyA_RNA-bd"/>
</dbReference>
<dbReference type="Gene3D" id="1.10.3090.10">
    <property type="entry name" value="cca-adding enzyme, domain 2"/>
    <property type="match status" value="1"/>
</dbReference>
<keyword evidence="4 13" id="KW-0694">RNA-binding</keyword>
<dbReference type="EC" id="2.7.7.72" evidence="7"/>
<evidence type="ECO:0000259" key="14">
    <source>
        <dbReference type="Pfam" id="PF01743"/>
    </source>
</evidence>
<evidence type="ECO:0000256" key="6">
    <source>
        <dbReference type="ARBA" id="ARBA00056517"/>
    </source>
</evidence>
<comment type="catalytic activity">
    <reaction evidence="5">
        <text>a tRNA precursor + 2 CTP + ATP = a tRNA with a 3' CCA end + 3 diphosphate</text>
        <dbReference type="Rhea" id="RHEA:14433"/>
        <dbReference type="Rhea" id="RHEA-COMP:10465"/>
        <dbReference type="Rhea" id="RHEA-COMP:10468"/>
        <dbReference type="ChEBI" id="CHEBI:30616"/>
        <dbReference type="ChEBI" id="CHEBI:33019"/>
        <dbReference type="ChEBI" id="CHEBI:37563"/>
        <dbReference type="ChEBI" id="CHEBI:74896"/>
        <dbReference type="ChEBI" id="CHEBI:83071"/>
        <dbReference type="EC" id="2.7.7.72"/>
    </reaction>
</comment>
<organism evidence="16 17">
    <name type="scientific">Tortispora caseinolytica NRRL Y-17796</name>
    <dbReference type="NCBI Taxonomy" id="767744"/>
    <lineage>
        <taxon>Eukaryota</taxon>
        <taxon>Fungi</taxon>
        <taxon>Dikarya</taxon>
        <taxon>Ascomycota</taxon>
        <taxon>Saccharomycotina</taxon>
        <taxon>Trigonopsidomycetes</taxon>
        <taxon>Trigonopsidales</taxon>
        <taxon>Trigonopsidaceae</taxon>
        <taxon>Tortispora</taxon>
    </lineage>
</organism>
<reference evidence="17" key="1">
    <citation type="submission" date="2016-02" db="EMBL/GenBank/DDBJ databases">
        <title>Comparative genomics of biotechnologically important yeasts.</title>
        <authorList>
            <consortium name="DOE Joint Genome Institute"/>
            <person name="Riley R."/>
            <person name="Haridas S."/>
            <person name="Wolfe K.H."/>
            <person name="Lopes M.R."/>
            <person name="Hittinger C.T."/>
            <person name="Goker M."/>
            <person name="Salamov A."/>
            <person name="Wisecaver J."/>
            <person name="Long T.M."/>
            <person name="Aerts A.L."/>
            <person name="Barry K."/>
            <person name="Choi C."/>
            <person name="Clum A."/>
            <person name="Coughlan A.Y."/>
            <person name="Deshpande S."/>
            <person name="Douglass A.P."/>
            <person name="Hanson S.J."/>
            <person name="Klenk H.-P."/>
            <person name="Labutti K."/>
            <person name="Lapidus A."/>
            <person name="Lindquist E."/>
            <person name="Lipzen A."/>
            <person name="Meier-Kolthoff J.P."/>
            <person name="Ohm R.A."/>
            <person name="Otillar R.P."/>
            <person name="Pangilinan J."/>
            <person name="Peng Y."/>
            <person name="Rokas A."/>
            <person name="Rosa C.A."/>
            <person name="Scheuner C."/>
            <person name="Sibirny A.A."/>
            <person name="Slot J.C."/>
            <person name="Stielow J.B."/>
            <person name="Sun H."/>
            <person name="Kurtzman C.P."/>
            <person name="Blackwell M."/>
            <person name="Jeffries T.W."/>
            <person name="Grigoriev I.V."/>
        </authorList>
    </citation>
    <scope>NUCLEOTIDE SEQUENCE [LARGE SCALE GENOMIC DNA]</scope>
    <source>
        <strain evidence="17">NRRL Y-17796</strain>
    </source>
</reference>
<evidence type="ECO:0000256" key="11">
    <source>
        <dbReference type="ARBA" id="ARBA00080500"/>
    </source>
</evidence>
<evidence type="ECO:0000256" key="8">
    <source>
        <dbReference type="ARBA" id="ARBA00072969"/>
    </source>
</evidence>
<dbReference type="Proteomes" id="UP000095023">
    <property type="component" value="Unassembled WGS sequence"/>
</dbReference>
<evidence type="ECO:0000256" key="9">
    <source>
        <dbReference type="ARBA" id="ARBA00076038"/>
    </source>
</evidence>
<dbReference type="EMBL" id="KV453843">
    <property type="protein sequence ID" value="ODV89194.1"/>
    <property type="molecule type" value="Genomic_DNA"/>
</dbReference>
<evidence type="ECO:0000256" key="1">
    <source>
        <dbReference type="ARBA" id="ARBA00007265"/>
    </source>
</evidence>
<dbReference type="PANTHER" id="PTHR13734">
    <property type="entry name" value="TRNA-NUCLEOTIDYLTRANSFERASE"/>
    <property type="match status" value="1"/>
</dbReference>
<evidence type="ECO:0000256" key="10">
    <source>
        <dbReference type="ARBA" id="ARBA00077436"/>
    </source>
</evidence>
<proteinExistence type="inferred from homology"/>
<dbReference type="GO" id="GO:0003723">
    <property type="term" value="F:RNA binding"/>
    <property type="evidence" value="ECO:0007669"/>
    <property type="project" value="UniProtKB-KW"/>
</dbReference>
<evidence type="ECO:0000256" key="2">
    <source>
        <dbReference type="ARBA" id="ARBA00022679"/>
    </source>
</evidence>
<sequence>KPSYIPLSLSTMQVARKKLRMAIELTQTENNIRNLLVSCCDHIKKTESKEIILRWTGGWVRDKLLGLPSSDLDVTIDKLTGYEFATRLENYARIHEPRALSKGAENIHLIAKNPDKSKHLETAIMRLYNNDLDFVNLRSEEYTCDSRIPVMKFGTPKEDAERRDATLNALFYNLQTQAVEDYTGKGLKDLSDGILRTPLDPIETFLDDPLRVLRLIRFAARFDMVIASETEEAMKDDRIKDAMRLKISRERIGAELKKIFNSAKPQKALMYIYNNGLYESIFSLCDKGPLAGLQVDLARDVQRALEVLEVAPSPLDLSKFWLAVSLVPYSGHKVLTGKNQDRSMSAAEYVVREGIKFAGSDASFIAAVSENIDETIACQSKIDCTENTIDTRVRLGNLVRALGSDWLTIICAQAVMNHEVKWETMINKIRELGLENCYEMKPLLTGKDLMSILNEKPGPWLAGKLQEVIDIQLGYPDISKDALADKIKSLK</sequence>
<dbReference type="CDD" id="cd05398">
    <property type="entry name" value="NT_ClassII-CCAase"/>
    <property type="match status" value="1"/>
</dbReference>
<dbReference type="SUPFAM" id="SSF81301">
    <property type="entry name" value="Nucleotidyltransferase"/>
    <property type="match status" value="1"/>
</dbReference>
<name>A0A1E4TBR0_9ASCO</name>
<gene>
    <name evidence="16" type="ORF">CANCADRAFT_27053</name>
</gene>
<dbReference type="PANTHER" id="PTHR13734:SF5">
    <property type="entry name" value="CCA TRNA NUCLEOTIDYLTRANSFERASE, MITOCHONDRIAL"/>
    <property type="match status" value="1"/>
</dbReference>
<dbReference type="AlphaFoldDB" id="A0A1E4TBR0"/>
<accession>A0A1E4TBR0</accession>
<comment type="similarity">
    <text evidence="1 13">Belongs to the tRNA nucleotidyltransferase/poly(A) polymerase family.</text>
</comment>
<comment type="function">
    <text evidence="6">Nucleotidyltransferase that catalyzes the addition and repair of the essential 3'-terminal CCA sequence in tRNAs, which is necessary for the attachment of amino acids to the 3' terminus of tRNA molecules, using CTP and ATP as substrates. tRNA 3'-terminal CCA addition is required both for tRNA processing and repair. Also involved in tRNA surveillance by mediating tandem CCA addition to generate a CCACCA at the 3' terminus of unstable tRNAs. While stable tRNAs receive only 3'-terminal CCA, unstable tRNAs are marked with CCACCA and rapidly degraded. The structural flexibility of RNA controls the choice between CCA versus CCACCA addition: following the first CCA addition cycle, nucleotide-binding to the active site triggers a clockwise screw motion, producing torque on the RNA. This ejects stable RNAs, whereas unstable RNAs are refolded while bound to the enzyme and subjected to a second CCA catalytic cycle.</text>
</comment>
<dbReference type="OrthoDB" id="445712at2759"/>
<evidence type="ECO:0000256" key="5">
    <source>
        <dbReference type="ARBA" id="ARBA00050431"/>
    </source>
</evidence>
<dbReference type="Pfam" id="PF12627">
    <property type="entry name" value="PolyA_pol_RNAbd"/>
    <property type="match status" value="1"/>
</dbReference>
<dbReference type="GO" id="GO:0052927">
    <property type="term" value="F:CC tRNA cytidylyltransferase activity"/>
    <property type="evidence" value="ECO:0007669"/>
    <property type="project" value="EnsemblFungi"/>
</dbReference>
<keyword evidence="2 13" id="KW-0808">Transferase</keyword>
<dbReference type="GO" id="GO:0001680">
    <property type="term" value="P:tRNA 3'-terminal CCA addition"/>
    <property type="evidence" value="ECO:0007669"/>
    <property type="project" value="EnsemblFungi"/>
</dbReference>
<keyword evidence="17" id="KW-1185">Reference proteome</keyword>
<feature type="domain" description="Poly A polymerase head" evidence="14">
    <location>
        <begin position="54"/>
        <end position="196"/>
    </location>
</feature>
<dbReference type="InterPro" id="IPR002646">
    <property type="entry name" value="PolA_pol_head_dom"/>
</dbReference>
<evidence type="ECO:0000256" key="13">
    <source>
        <dbReference type="RuleBase" id="RU003953"/>
    </source>
</evidence>
<evidence type="ECO:0000256" key="7">
    <source>
        <dbReference type="ARBA" id="ARBA00066885"/>
    </source>
</evidence>
<evidence type="ECO:0000256" key="4">
    <source>
        <dbReference type="ARBA" id="ARBA00022884"/>
    </source>
</evidence>
<feature type="non-terminal residue" evidence="16">
    <location>
        <position position="1"/>
    </location>
</feature>
<evidence type="ECO:0000256" key="12">
    <source>
        <dbReference type="ARBA" id="ARBA00082324"/>
    </source>
</evidence>
<keyword evidence="3" id="KW-0547">Nucleotide-binding</keyword>
<dbReference type="Pfam" id="PF01743">
    <property type="entry name" value="PolyA_pol"/>
    <property type="match status" value="1"/>
</dbReference>
<dbReference type="GO" id="GO:0000166">
    <property type="term" value="F:nucleotide binding"/>
    <property type="evidence" value="ECO:0007669"/>
    <property type="project" value="UniProtKB-KW"/>
</dbReference>
<dbReference type="GO" id="GO:0005759">
    <property type="term" value="C:mitochondrial matrix"/>
    <property type="evidence" value="ECO:0007669"/>
    <property type="project" value="EnsemblFungi"/>
</dbReference>
<dbReference type="InterPro" id="IPR043519">
    <property type="entry name" value="NT_sf"/>
</dbReference>
<dbReference type="GO" id="GO:0004810">
    <property type="term" value="F:CCA tRNA nucleotidyltransferase activity"/>
    <property type="evidence" value="ECO:0007669"/>
    <property type="project" value="UniProtKB-EC"/>
</dbReference>
<feature type="domain" description="tRNA nucleotidyltransferase/poly(A) polymerase RNA and SrmB- binding" evidence="15">
    <location>
        <begin position="224"/>
        <end position="282"/>
    </location>
</feature>